<dbReference type="NCBIfam" id="TIGR00756">
    <property type="entry name" value="PPR"/>
    <property type="match status" value="6"/>
</dbReference>
<dbReference type="Gene3D" id="1.25.40.10">
    <property type="entry name" value="Tetratricopeptide repeat domain"/>
    <property type="match status" value="4"/>
</dbReference>
<feature type="coiled-coil region" evidence="3">
    <location>
        <begin position="542"/>
        <end position="581"/>
    </location>
</feature>
<evidence type="ECO:0000313" key="6">
    <source>
        <dbReference type="Proteomes" id="UP001153555"/>
    </source>
</evidence>
<dbReference type="OrthoDB" id="185373at2759"/>
<feature type="repeat" description="PPR" evidence="2">
    <location>
        <begin position="168"/>
        <end position="203"/>
    </location>
</feature>
<dbReference type="SUPFAM" id="SSF81901">
    <property type="entry name" value="HCP-like"/>
    <property type="match status" value="1"/>
</dbReference>
<organism evidence="5 6">
    <name type="scientific">Striga hermonthica</name>
    <name type="common">Purple witchweed</name>
    <name type="synonym">Buchnera hermonthica</name>
    <dbReference type="NCBI Taxonomy" id="68872"/>
    <lineage>
        <taxon>Eukaryota</taxon>
        <taxon>Viridiplantae</taxon>
        <taxon>Streptophyta</taxon>
        <taxon>Embryophyta</taxon>
        <taxon>Tracheophyta</taxon>
        <taxon>Spermatophyta</taxon>
        <taxon>Magnoliopsida</taxon>
        <taxon>eudicotyledons</taxon>
        <taxon>Gunneridae</taxon>
        <taxon>Pentapetalae</taxon>
        <taxon>asterids</taxon>
        <taxon>lamiids</taxon>
        <taxon>Lamiales</taxon>
        <taxon>Orobanchaceae</taxon>
        <taxon>Buchnereae</taxon>
        <taxon>Striga</taxon>
    </lineage>
</organism>
<reference evidence="5" key="1">
    <citation type="submission" date="2019-12" db="EMBL/GenBank/DDBJ databases">
        <authorList>
            <person name="Scholes J."/>
        </authorList>
    </citation>
    <scope>NUCLEOTIDE SEQUENCE</scope>
</reference>
<dbReference type="Pfam" id="PF13041">
    <property type="entry name" value="PPR_2"/>
    <property type="match status" value="2"/>
</dbReference>
<sequence length="630" mass="70829">MALSKLSLLNSLTKTLAKPGRLRRHAPPSFIPIRLLSFSTPEEAAAERRKRKRRLRVEPPFASFRQQQPLSRPPSSPSAPKNPNAPKIPEPPSALSGNRLNLHNRILKLIRENDLEEAALFTRHSVYSNCRPTIYTCNSVLAAQLRQCKYSELLSLNRFITQAGIAANVVTYNILFSLYLDCRKTDLALEMYKQLINEAPFNPSSTTYRILIRGLVDNQLVEKAVEIKDDMEAKNFKPDPTIYSYLMSGHAKNSNAEGIFELYDELKKKLGTDKVLDGIIYGNLMKGHFLKGNETEAMEVYETAVGEGSSVKMSPFAYNYILEALSKNGEFNEALNLFERMKNEHAPPKTPTVNLGSYNIVVDGYCLESKFDLAIEVFNSMGEKRCEPDALSYNVLIDQLCNNDRLVEAEELYRGMADKKVSPDEYTFVTLMDTCFKENRPDDAAQYFKTMVESKLKPNLAVYNRLVEGLVRVGKIDEAKSFFALMVPKLRMNDESYKFIINALFENGKHDDVIGIVSRMLREDPCDFTEEVEEFVQEGMRKQGREDEVAAMKAEVEREKAESAARVAAEAERAKESARAAVAALLPSKLLGDGNNSDDKDGGEEEGRESNGADDGSEVQNIDREEEVVA</sequence>
<accession>A0A9N7R5F4</accession>
<dbReference type="EMBL" id="CACSLK010011299">
    <property type="protein sequence ID" value="CAA0813019.1"/>
    <property type="molecule type" value="Genomic_DNA"/>
</dbReference>
<evidence type="ECO:0000313" key="5">
    <source>
        <dbReference type="EMBL" id="CAA0813019.1"/>
    </source>
</evidence>
<protein>
    <submittedName>
        <fullName evidence="5">Pentatricopeptide repeat-containing protein</fullName>
    </submittedName>
</protein>
<evidence type="ECO:0000256" key="1">
    <source>
        <dbReference type="ARBA" id="ARBA00022737"/>
    </source>
</evidence>
<proteinExistence type="predicted"/>
<dbReference type="InterPro" id="IPR011990">
    <property type="entry name" value="TPR-like_helical_dom_sf"/>
</dbReference>
<gene>
    <name evidence="5" type="ORF">SHERM_13578</name>
</gene>
<name>A0A9N7R5F4_STRHE</name>
<feature type="repeat" description="PPR" evidence="2">
    <location>
        <begin position="204"/>
        <end position="238"/>
    </location>
</feature>
<feature type="region of interest" description="Disordered" evidence="4">
    <location>
        <begin position="586"/>
        <end position="630"/>
    </location>
</feature>
<dbReference type="PANTHER" id="PTHR47937:SF5">
    <property type="entry name" value="PENTATRICOPEPTIDE REPEAT-CONTAINING PROTEIN"/>
    <property type="match status" value="1"/>
</dbReference>
<dbReference type="Pfam" id="PF13812">
    <property type="entry name" value="PPR_3"/>
    <property type="match status" value="2"/>
</dbReference>
<feature type="repeat" description="PPR" evidence="2">
    <location>
        <begin position="354"/>
        <end position="388"/>
    </location>
</feature>
<dbReference type="FunFam" id="1.25.40.10:FF:000922">
    <property type="entry name" value="Pentatricopeptide repeat-containing protein"/>
    <property type="match status" value="1"/>
</dbReference>
<dbReference type="Proteomes" id="UP001153555">
    <property type="component" value="Unassembled WGS sequence"/>
</dbReference>
<evidence type="ECO:0000256" key="2">
    <source>
        <dbReference type="PROSITE-ProRule" id="PRU00708"/>
    </source>
</evidence>
<feature type="region of interest" description="Disordered" evidence="4">
    <location>
        <begin position="41"/>
        <end position="97"/>
    </location>
</feature>
<dbReference type="GO" id="GO:0048316">
    <property type="term" value="P:seed development"/>
    <property type="evidence" value="ECO:0007669"/>
    <property type="project" value="UniProtKB-ARBA"/>
</dbReference>
<keyword evidence="6" id="KW-1185">Reference proteome</keyword>
<keyword evidence="3" id="KW-0175">Coiled coil</keyword>
<feature type="repeat" description="PPR" evidence="2">
    <location>
        <begin position="424"/>
        <end position="458"/>
    </location>
</feature>
<dbReference type="PANTHER" id="PTHR47937">
    <property type="entry name" value="PLASTID TRANSCRIPTIONALLY ACTIVE CHROMOSOME 2-LIKE PROTEIN"/>
    <property type="match status" value="1"/>
</dbReference>
<feature type="repeat" description="PPR" evidence="2">
    <location>
        <begin position="314"/>
        <end position="348"/>
    </location>
</feature>
<dbReference type="InterPro" id="IPR002885">
    <property type="entry name" value="PPR_rpt"/>
</dbReference>
<evidence type="ECO:0000256" key="3">
    <source>
        <dbReference type="SAM" id="Coils"/>
    </source>
</evidence>
<dbReference type="AlphaFoldDB" id="A0A9N7R5F4"/>
<evidence type="ECO:0000256" key="4">
    <source>
        <dbReference type="SAM" id="MobiDB-lite"/>
    </source>
</evidence>
<dbReference type="Pfam" id="PF01535">
    <property type="entry name" value="PPR"/>
    <property type="match status" value="2"/>
</dbReference>
<dbReference type="PROSITE" id="PS51375">
    <property type="entry name" value="PPR"/>
    <property type="match status" value="7"/>
</dbReference>
<keyword evidence="1" id="KW-0677">Repeat</keyword>
<feature type="repeat" description="PPR" evidence="2">
    <location>
        <begin position="459"/>
        <end position="489"/>
    </location>
</feature>
<feature type="repeat" description="PPR" evidence="2">
    <location>
        <begin position="389"/>
        <end position="423"/>
    </location>
</feature>
<dbReference type="InterPro" id="IPR052308">
    <property type="entry name" value="PPR_domain-containing"/>
</dbReference>
<comment type="caution">
    <text evidence="5">The sequence shown here is derived from an EMBL/GenBank/DDBJ whole genome shotgun (WGS) entry which is preliminary data.</text>
</comment>